<evidence type="ECO:0000313" key="2">
    <source>
        <dbReference type="EMBL" id="OWM90788.1"/>
    </source>
</evidence>
<organism evidence="2 3">
    <name type="scientific">Punica granatum</name>
    <name type="common">Pomegranate</name>
    <dbReference type="NCBI Taxonomy" id="22663"/>
    <lineage>
        <taxon>Eukaryota</taxon>
        <taxon>Viridiplantae</taxon>
        <taxon>Streptophyta</taxon>
        <taxon>Embryophyta</taxon>
        <taxon>Tracheophyta</taxon>
        <taxon>Spermatophyta</taxon>
        <taxon>Magnoliopsida</taxon>
        <taxon>eudicotyledons</taxon>
        <taxon>Gunneridae</taxon>
        <taxon>Pentapetalae</taxon>
        <taxon>rosids</taxon>
        <taxon>malvids</taxon>
        <taxon>Myrtales</taxon>
        <taxon>Lythraceae</taxon>
        <taxon>Punica</taxon>
    </lineage>
</organism>
<dbReference type="Proteomes" id="UP000197138">
    <property type="component" value="Unassembled WGS sequence"/>
</dbReference>
<reference evidence="3" key="1">
    <citation type="journal article" date="2017" name="Plant J.">
        <title>The pomegranate (Punica granatum L.) genome and the genomics of punicalagin biosynthesis.</title>
        <authorList>
            <person name="Qin G."/>
            <person name="Xu C."/>
            <person name="Ming R."/>
            <person name="Tang H."/>
            <person name="Guyot R."/>
            <person name="Kramer E.M."/>
            <person name="Hu Y."/>
            <person name="Yi X."/>
            <person name="Qi Y."/>
            <person name="Xu X."/>
            <person name="Gao Z."/>
            <person name="Pan H."/>
            <person name="Jian J."/>
            <person name="Tian Y."/>
            <person name="Yue Z."/>
            <person name="Xu Y."/>
        </authorList>
    </citation>
    <scope>NUCLEOTIDE SEQUENCE [LARGE SCALE GENOMIC DNA]</scope>
    <source>
        <strain evidence="3">cv. Dabenzi</strain>
    </source>
</reference>
<gene>
    <name evidence="2" type="ORF">CDL15_Pgr002711</name>
</gene>
<evidence type="ECO:0000313" key="3">
    <source>
        <dbReference type="Proteomes" id="UP000197138"/>
    </source>
</evidence>
<proteinExistence type="predicted"/>
<accession>A0A218Y135</accession>
<feature type="region of interest" description="Disordered" evidence="1">
    <location>
        <begin position="1"/>
        <end position="42"/>
    </location>
</feature>
<sequence>MDPRGQDRTELEIKSRDGLEGQDRPELEIESRDGLEGQDRPELEFKSWDGPEEEFEIWNLRKALCDTTRLAFGYVLLHARRLMMISYSSSFSEYRWSGRCSASLDDFQGFENTACHMRQTRIRRRGASLGVPDRTFTGGKRSLQRMSAA</sequence>
<comment type="caution">
    <text evidence="2">The sequence shown here is derived from an EMBL/GenBank/DDBJ whole genome shotgun (WGS) entry which is preliminary data.</text>
</comment>
<dbReference type="AlphaFoldDB" id="A0A218Y135"/>
<name>A0A218Y135_PUNGR</name>
<protein>
    <submittedName>
        <fullName evidence="2">Uncharacterized protein</fullName>
    </submittedName>
</protein>
<evidence type="ECO:0000256" key="1">
    <source>
        <dbReference type="SAM" id="MobiDB-lite"/>
    </source>
</evidence>
<dbReference type="EMBL" id="MTKT01000536">
    <property type="protein sequence ID" value="OWM90788.1"/>
    <property type="molecule type" value="Genomic_DNA"/>
</dbReference>